<dbReference type="AlphaFoldDB" id="A0A482KDY6"/>
<keyword evidence="1" id="KW-1133">Transmembrane helix</keyword>
<accession>A0A482KDY6</accession>
<proteinExistence type="predicted"/>
<keyword evidence="1" id="KW-0812">Transmembrane</keyword>
<dbReference type="EMBL" id="MK455768">
    <property type="protein sequence ID" value="QBQ02535.1"/>
    <property type="molecule type" value="Genomic_DNA"/>
</dbReference>
<evidence type="ECO:0000256" key="1">
    <source>
        <dbReference type="SAM" id="Phobius"/>
    </source>
</evidence>
<protein>
    <submittedName>
        <fullName evidence="3">Uncharacterized protein</fullName>
    </submittedName>
</protein>
<dbReference type="EMBL" id="MK410117">
    <property type="protein sequence ID" value="QBN22912.1"/>
    <property type="molecule type" value="Genomic_DNA"/>
</dbReference>
<keyword evidence="3" id="KW-0614">Plasmid</keyword>
<geneLocation type="plasmid" evidence="2">
    <name>unnamed</name>
</geneLocation>
<feature type="transmembrane region" description="Helical" evidence="1">
    <location>
        <begin position="6"/>
        <end position="25"/>
    </location>
</feature>
<name>A0A482KDY6_ECOLX</name>
<reference evidence="3" key="2">
    <citation type="submission" date="2019-01" db="EMBL/GenBank/DDBJ databases">
        <title>Characterization of ST648 Escherichia coli carrying an IncC blaKPC-2-positive plasmid from a Greek hospital.</title>
        <authorList>
            <person name="Papagiannitsis C.C."/>
            <person name="Bitar I."/>
            <person name="Hrabak J."/>
            <person name="Petinaki E."/>
        </authorList>
    </citation>
    <scope>NUCLEOTIDE SEQUENCE</scope>
    <source>
        <strain evidence="3">Ec-2Lar</strain>
        <plasmid evidence="3">pY-Ec2</plasmid>
    </source>
</reference>
<keyword evidence="1" id="KW-0472">Membrane</keyword>
<geneLocation type="plasmid" evidence="3">
    <name>pY-Ec2</name>
</geneLocation>
<sequence length="40" mass="4611">MSKVNVLIFSVIVGFGFSAGVHIYITWEKIINYVWSCFIK</sequence>
<reference evidence="2" key="1">
    <citation type="submission" date="2019-01" db="EMBL/GenBank/DDBJ databases">
        <title>Characterization of a ST648 Escherichia coli carrying an IncC blaKPC-2-positive plasmid from a Greek hospital.</title>
        <authorList>
            <person name="Papagiannitsis C.C."/>
            <person name="Bitar I."/>
            <person name="Hrabak J."/>
            <person name="Petinaki E."/>
        </authorList>
    </citation>
    <scope>NUCLEOTIDE SEQUENCE</scope>
    <source>
        <strain evidence="2">Ec-20Lar</strain>
        <plasmid evidence="2">unnamed</plasmid>
    </source>
</reference>
<organism evidence="3">
    <name type="scientific">Escherichia coli</name>
    <dbReference type="NCBI Taxonomy" id="562"/>
    <lineage>
        <taxon>Bacteria</taxon>
        <taxon>Pseudomonadati</taxon>
        <taxon>Pseudomonadota</taxon>
        <taxon>Gammaproteobacteria</taxon>
        <taxon>Enterobacterales</taxon>
        <taxon>Enterobacteriaceae</taxon>
        <taxon>Escherichia</taxon>
    </lineage>
</organism>
<evidence type="ECO:0000313" key="3">
    <source>
        <dbReference type="EMBL" id="QBQ02535.1"/>
    </source>
</evidence>
<evidence type="ECO:0000313" key="2">
    <source>
        <dbReference type="EMBL" id="QBN22912.1"/>
    </source>
</evidence>